<keyword evidence="3" id="KW-1185">Reference proteome</keyword>
<dbReference type="KEGG" id="hdo:MUK72_15640"/>
<accession>A0AAX3AUA3</accession>
<dbReference type="GO" id="GO:0006352">
    <property type="term" value="P:DNA-templated transcription initiation"/>
    <property type="evidence" value="ECO:0007669"/>
    <property type="project" value="InterPro"/>
</dbReference>
<evidence type="ECO:0000259" key="1">
    <source>
        <dbReference type="Pfam" id="PF08281"/>
    </source>
</evidence>
<evidence type="ECO:0000313" key="2">
    <source>
        <dbReference type="EMBL" id="UOO96627.1"/>
    </source>
</evidence>
<dbReference type="Gene3D" id="1.10.10.10">
    <property type="entry name" value="Winged helix-like DNA-binding domain superfamily/Winged helix DNA-binding domain"/>
    <property type="match status" value="1"/>
</dbReference>
<protein>
    <submittedName>
        <fullName evidence="2">Sigma-70 region 4 domain-containing protein</fullName>
    </submittedName>
</protein>
<proteinExistence type="predicted"/>
<dbReference type="InterPro" id="IPR013249">
    <property type="entry name" value="RNA_pol_sigma70_r4_t2"/>
</dbReference>
<dbReference type="SUPFAM" id="SSF88659">
    <property type="entry name" value="Sigma3 and sigma4 domains of RNA polymerase sigma factors"/>
    <property type="match status" value="1"/>
</dbReference>
<organism evidence="2 3">
    <name type="scientific">Halococcus dombrowskii</name>
    <dbReference type="NCBI Taxonomy" id="179637"/>
    <lineage>
        <taxon>Archaea</taxon>
        <taxon>Methanobacteriati</taxon>
        <taxon>Methanobacteriota</taxon>
        <taxon>Stenosarchaea group</taxon>
        <taxon>Halobacteria</taxon>
        <taxon>Halobacteriales</taxon>
        <taxon>Halococcaceae</taxon>
        <taxon>Halococcus</taxon>
    </lineage>
</organism>
<name>A0AAX3AUA3_HALDO</name>
<dbReference type="Pfam" id="PF08281">
    <property type="entry name" value="Sigma70_r4_2"/>
    <property type="match status" value="1"/>
</dbReference>
<evidence type="ECO:0000313" key="3">
    <source>
        <dbReference type="Proteomes" id="UP000830542"/>
    </source>
</evidence>
<dbReference type="GeneID" id="71763310"/>
<dbReference type="Proteomes" id="UP000830542">
    <property type="component" value="Plasmid unnamed1"/>
</dbReference>
<gene>
    <name evidence="2" type="ORF">MUK72_15640</name>
</gene>
<dbReference type="GO" id="GO:0016987">
    <property type="term" value="F:sigma factor activity"/>
    <property type="evidence" value="ECO:0007669"/>
    <property type="project" value="InterPro"/>
</dbReference>
<dbReference type="InterPro" id="IPR013324">
    <property type="entry name" value="RNA_pol_sigma_r3/r4-like"/>
</dbReference>
<reference evidence="2" key="1">
    <citation type="submission" date="2022-04" db="EMBL/GenBank/DDBJ databases">
        <title>Sequencing and genomic assembly of Halococcus dombrowskii.</title>
        <authorList>
            <person name="Lim S.W."/>
            <person name="MacLea K.S."/>
        </authorList>
    </citation>
    <scope>NUCLEOTIDE SEQUENCE</scope>
    <source>
        <strain evidence="2">H4</strain>
        <plasmid evidence="2">unnamed1</plasmid>
    </source>
</reference>
<dbReference type="GO" id="GO:0003677">
    <property type="term" value="F:DNA binding"/>
    <property type="evidence" value="ECO:0007669"/>
    <property type="project" value="InterPro"/>
</dbReference>
<dbReference type="EMBL" id="CP095006">
    <property type="protein sequence ID" value="UOO96627.1"/>
    <property type="molecule type" value="Genomic_DNA"/>
</dbReference>
<dbReference type="AlphaFoldDB" id="A0AAX3AUA3"/>
<keyword evidence="2" id="KW-0614">Plasmid</keyword>
<geneLocation type="plasmid" evidence="2 3">
    <name>unnamed1</name>
</geneLocation>
<dbReference type="RefSeq" id="WP_244705523.1">
    <property type="nucleotide sequence ID" value="NZ_BAAADN010000005.1"/>
</dbReference>
<dbReference type="InterPro" id="IPR036388">
    <property type="entry name" value="WH-like_DNA-bd_sf"/>
</dbReference>
<feature type="domain" description="RNA polymerase sigma factor 70 region 4 type 2" evidence="1">
    <location>
        <begin position="105"/>
        <end position="150"/>
    </location>
</feature>
<sequence length="193" mass="21353">MSCTSTPTDETELGGLPLLIPDQEGVLIGCVEIGEPRTLAAYYIHWRGHIMLGVYEDGEFAPASTFEHESQIMANQVQALTTLDAEVQLSTIGQALLKAWHIADLSSLAQKEAHVYALRELAGFSRQLTADILNVSPSTVDSHLQVAKRKRREAQNLLSLDQQKAQEQQSSTHDHDSILVEVINEIDDPQRAR</sequence>